<feature type="region of interest" description="Disordered" evidence="1">
    <location>
        <begin position="50"/>
        <end position="78"/>
    </location>
</feature>
<dbReference type="OrthoDB" id="6431584at2759"/>
<comment type="caution">
    <text evidence="2">The sequence shown here is derived from an EMBL/GenBank/DDBJ whole genome shotgun (WGS) entry which is preliminary data.</text>
</comment>
<evidence type="ECO:0000313" key="2">
    <source>
        <dbReference type="EMBL" id="GFT77559.1"/>
    </source>
</evidence>
<name>A0A8X6U4I1_NEPPI</name>
<evidence type="ECO:0000313" key="3">
    <source>
        <dbReference type="Proteomes" id="UP000887013"/>
    </source>
</evidence>
<gene>
    <name evidence="2" type="ORF">NPIL_20091</name>
</gene>
<accession>A0A8X6U4I1</accession>
<dbReference type="Proteomes" id="UP000887013">
    <property type="component" value="Unassembled WGS sequence"/>
</dbReference>
<dbReference type="AlphaFoldDB" id="A0A8X6U4I1"/>
<dbReference type="EMBL" id="BMAW01071313">
    <property type="protein sequence ID" value="GFT77559.1"/>
    <property type="molecule type" value="Genomic_DNA"/>
</dbReference>
<organism evidence="2 3">
    <name type="scientific">Nephila pilipes</name>
    <name type="common">Giant wood spider</name>
    <name type="synonym">Nephila maculata</name>
    <dbReference type="NCBI Taxonomy" id="299642"/>
    <lineage>
        <taxon>Eukaryota</taxon>
        <taxon>Metazoa</taxon>
        <taxon>Ecdysozoa</taxon>
        <taxon>Arthropoda</taxon>
        <taxon>Chelicerata</taxon>
        <taxon>Arachnida</taxon>
        <taxon>Araneae</taxon>
        <taxon>Araneomorphae</taxon>
        <taxon>Entelegynae</taxon>
        <taxon>Araneoidea</taxon>
        <taxon>Nephilidae</taxon>
        <taxon>Nephila</taxon>
    </lineage>
</organism>
<evidence type="ECO:0000256" key="1">
    <source>
        <dbReference type="SAM" id="MobiDB-lite"/>
    </source>
</evidence>
<reference evidence="2" key="1">
    <citation type="submission" date="2020-08" db="EMBL/GenBank/DDBJ databases">
        <title>Multicomponent nature underlies the extraordinary mechanical properties of spider dragline silk.</title>
        <authorList>
            <person name="Kono N."/>
            <person name="Nakamura H."/>
            <person name="Mori M."/>
            <person name="Yoshida Y."/>
            <person name="Ohtoshi R."/>
            <person name="Malay A.D."/>
            <person name="Moran D.A.P."/>
            <person name="Tomita M."/>
            <person name="Numata K."/>
            <person name="Arakawa K."/>
        </authorList>
    </citation>
    <scope>NUCLEOTIDE SEQUENCE</scope>
</reference>
<proteinExistence type="predicted"/>
<sequence>MKIRLTFREETEDFKFPLILPSDPLVVTKCLYSLEINAVDGDSRRRKVYRRTGTSVQGKKMDQTSKMPPPVLSTQSTS</sequence>
<protein>
    <submittedName>
        <fullName evidence="2">Uncharacterized protein</fullName>
    </submittedName>
</protein>
<keyword evidence="3" id="KW-1185">Reference proteome</keyword>